<dbReference type="GO" id="GO:0016020">
    <property type="term" value="C:membrane"/>
    <property type="evidence" value="ECO:0007669"/>
    <property type="project" value="UniProtKB-SubCell"/>
</dbReference>
<dbReference type="AlphaFoldDB" id="A0A8H5VZC9"/>
<dbReference type="GeneID" id="59303259"/>
<evidence type="ECO:0000313" key="10">
    <source>
        <dbReference type="Proteomes" id="UP000530670"/>
    </source>
</evidence>
<dbReference type="InterPro" id="IPR049326">
    <property type="entry name" value="Rhodopsin_dom_fungi"/>
</dbReference>
<dbReference type="InterPro" id="IPR052337">
    <property type="entry name" value="SAT4-like"/>
</dbReference>
<dbReference type="EMBL" id="JAAQRI010000087">
    <property type="protein sequence ID" value="KAF5640025.1"/>
    <property type="molecule type" value="Genomic_DNA"/>
</dbReference>
<dbReference type="RefSeq" id="XP_037208284.1">
    <property type="nucleotide sequence ID" value="XM_037350989.1"/>
</dbReference>
<evidence type="ECO:0000259" key="8">
    <source>
        <dbReference type="Pfam" id="PF20684"/>
    </source>
</evidence>
<feature type="compositionally biased region" description="Basic and acidic residues" evidence="6">
    <location>
        <begin position="317"/>
        <end position="329"/>
    </location>
</feature>
<evidence type="ECO:0000256" key="6">
    <source>
        <dbReference type="SAM" id="MobiDB-lite"/>
    </source>
</evidence>
<sequence length="871" mass="96871">MSLKSDIISAMVITWVSALLALIARVFARRMTKVPWWYDDYLCVGAFVVGIGYNVVMIYWALTWYLGTTIPDSVSDERYEEINLHARLMQFLISLTYSYSIGLSKLSILLFYWRIFKQSAIRIPIQVMLGISGAWLILRTFMVIFHCIPVQAYWDKSIENAVCKINDSQFFFATCLTHFILDVVILALPVIEVFKLRLRLGQKIAITALFALGFIVCLASVFVIVTALQYDPASRQMPRDVATNDMWGGVEINVAIVSGCFPLLRPIFTKILPKRFLSSAGSSHPISRTTHGIRLTTINRTNKDKEEDETSSTHQLADPEQRIPGEFEIIDGKEGPRTFISSRTTESLHSREQDMAGIYVRNDVVQEMGHAHPHLKFAEAFEMNTPSSLACPNFKPSFNLSNASSGRGKAVWATVSLAADVQLTPSTSSLPSALALFESPFEGMRPRLLFFFQHLIKNQKLLFFSSTATSIQNIMSMSDATATNAVEDAAAMPNTANNDATSYIFEISQYRKTHEFSARTPLELHVPKTGLTLLRDKGSTDARLIVRVDVDTDDGRTYRWNVNFSDGGPFKAFNRDGDYEPPRGLRAAAFVHAFGVAITSIVDFTNYSHNQKPSISHVYVRFPRVWKSKHSLRQILSDVQQGKACPPSSPQWAKNMIFKLNEHDGPVCSNAVTHARSLDSGIAHIPQLQSENVRLPHAHTLQRDQLSQLETEKNEQGELFWVVGVSSHFARDVRELLITKGVLRQSERPRGFAAINRPKAHGDSLPEVVDLTGDDPDEETPQALGSPNTADATGSGQHLPDKEKTPAYVPDSVPNNENSPEKTPRDAVTRIAEQDDGAEQRPAETCNSAAGQGDRPTASIPISMLLGEALV</sequence>
<keyword evidence="2 7" id="KW-0812">Transmembrane</keyword>
<feature type="region of interest" description="Disordered" evidence="6">
    <location>
        <begin position="753"/>
        <end position="860"/>
    </location>
</feature>
<feature type="compositionally biased region" description="Polar residues" evidence="6">
    <location>
        <begin position="783"/>
        <end position="796"/>
    </location>
</feature>
<name>A0A8H5VZC9_9HYPO</name>
<comment type="caution">
    <text evidence="9">The sequence shown here is derived from an EMBL/GenBank/DDBJ whole genome shotgun (WGS) entry which is preliminary data.</text>
</comment>
<dbReference type="Proteomes" id="UP000530670">
    <property type="component" value="Unassembled WGS sequence"/>
</dbReference>
<evidence type="ECO:0000256" key="3">
    <source>
        <dbReference type="ARBA" id="ARBA00022989"/>
    </source>
</evidence>
<feature type="transmembrane region" description="Helical" evidence="7">
    <location>
        <begin position="206"/>
        <end position="230"/>
    </location>
</feature>
<comment type="subcellular location">
    <subcellularLocation>
        <location evidence="1">Membrane</location>
        <topology evidence="1">Multi-pass membrane protein</topology>
    </subcellularLocation>
</comment>
<evidence type="ECO:0000256" key="4">
    <source>
        <dbReference type="ARBA" id="ARBA00023136"/>
    </source>
</evidence>
<evidence type="ECO:0000313" key="9">
    <source>
        <dbReference type="EMBL" id="KAF5640025.1"/>
    </source>
</evidence>
<keyword evidence="3 7" id="KW-1133">Transmembrane helix</keyword>
<proteinExistence type="inferred from homology"/>
<feature type="transmembrane region" description="Helical" evidence="7">
    <location>
        <begin position="40"/>
        <end position="62"/>
    </location>
</feature>
<keyword evidence="4 7" id="KW-0472">Membrane</keyword>
<accession>A0A8H5VZC9</accession>
<comment type="similarity">
    <text evidence="5">Belongs to the SAT4 family.</text>
</comment>
<feature type="transmembrane region" description="Helical" evidence="7">
    <location>
        <begin position="171"/>
        <end position="194"/>
    </location>
</feature>
<organism evidence="9 10">
    <name type="scientific">Fusarium tjaetaba</name>
    <dbReference type="NCBI Taxonomy" id="1567544"/>
    <lineage>
        <taxon>Eukaryota</taxon>
        <taxon>Fungi</taxon>
        <taxon>Dikarya</taxon>
        <taxon>Ascomycota</taxon>
        <taxon>Pezizomycotina</taxon>
        <taxon>Sordariomycetes</taxon>
        <taxon>Hypocreomycetidae</taxon>
        <taxon>Hypocreales</taxon>
        <taxon>Nectriaceae</taxon>
        <taxon>Fusarium</taxon>
        <taxon>Fusarium fujikuroi species complex</taxon>
    </lineage>
</organism>
<protein>
    <submittedName>
        <fullName evidence="9">Integral membrane protein</fullName>
    </submittedName>
</protein>
<feature type="region of interest" description="Disordered" evidence="6">
    <location>
        <begin position="280"/>
        <end position="329"/>
    </location>
</feature>
<feature type="compositionally biased region" description="Polar residues" evidence="6">
    <location>
        <begin position="280"/>
        <end position="300"/>
    </location>
</feature>
<feature type="domain" description="Rhodopsin" evidence="8">
    <location>
        <begin position="24"/>
        <end position="269"/>
    </location>
</feature>
<dbReference type="Pfam" id="PF20684">
    <property type="entry name" value="Fung_rhodopsin"/>
    <property type="match status" value="1"/>
</dbReference>
<dbReference type="OrthoDB" id="5417844at2759"/>
<evidence type="ECO:0000256" key="1">
    <source>
        <dbReference type="ARBA" id="ARBA00004141"/>
    </source>
</evidence>
<evidence type="ECO:0000256" key="7">
    <source>
        <dbReference type="SAM" id="Phobius"/>
    </source>
</evidence>
<dbReference type="PANTHER" id="PTHR33048">
    <property type="entry name" value="PTH11-LIKE INTEGRAL MEMBRANE PROTEIN (AFU_ORTHOLOGUE AFUA_5G11245)"/>
    <property type="match status" value="1"/>
</dbReference>
<gene>
    <name evidence="9" type="ORF">FTJAE_4571</name>
</gene>
<evidence type="ECO:0000256" key="5">
    <source>
        <dbReference type="ARBA" id="ARBA00038359"/>
    </source>
</evidence>
<reference evidence="9 10" key="1">
    <citation type="submission" date="2020-05" db="EMBL/GenBank/DDBJ databases">
        <title>Identification and distribution of gene clusters putatively required for synthesis of sphingolipid metabolism inhibitors in phylogenetically diverse species of the filamentous fungus Fusarium.</title>
        <authorList>
            <person name="Kim H.-S."/>
            <person name="Busman M."/>
            <person name="Brown D.W."/>
            <person name="Divon H."/>
            <person name="Uhlig S."/>
            <person name="Proctor R.H."/>
        </authorList>
    </citation>
    <scope>NUCLEOTIDE SEQUENCE [LARGE SCALE GENOMIC DNA]</scope>
    <source>
        <strain evidence="9 10">NRRL 66243</strain>
    </source>
</reference>
<dbReference type="PANTHER" id="PTHR33048:SF47">
    <property type="entry name" value="INTEGRAL MEMBRANE PROTEIN-RELATED"/>
    <property type="match status" value="1"/>
</dbReference>
<feature type="transmembrane region" description="Helical" evidence="7">
    <location>
        <begin position="6"/>
        <end position="28"/>
    </location>
</feature>
<feature type="compositionally biased region" description="Basic and acidic residues" evidence="6">
    <location>
        <begin position="819"/>
        <end position="828"/>
    </location>
</feature>
<feature type="transmembrane region" description="Helical" evidence="7">
    <location>
        <begin position="97"/>
        <end position="115"/>
    </location>
</feature>
<evidence type="ECO:0000256" key="2">
    <source>
        <dbReference type="ARBA" id="ARBA00022692"/>
    </source>
</evidence>
<keyword evidence="10" id="KW-1185">Reference proteome</keyword>
<feature type="transmembrane region" description="Helical" evidence="7">
    <location>
        <begin position="127"/>
        <end position="151"/>
    </location>
</feature>